<comment type="caution">
    <text evidence="2">The sequence shown here is derived from an EMBL/GenBank/DDBJ whole genome shotgun (WGS) entry which is preliminary data.</text>
</comment>
<proteinExistence type="predicted"/>
<gene>
    <name evidence="2" type="ORF">BSTOLATCC_MIC37965</name>
</gene>
<sequence>MLNSREGFLRKLQDEVNPGQLLNSQGIMMNRIVRDHRPENKILPRSGASEPSNFKKRTGVEIPSIPSFNERKKLKSIQNTAEISEKIVDSI</sequence>
<dbReference type="EMBL" id="CAJZBQ010000037">
    <property type="protein sequence ID" value="CAG9325219.1"/>
    <property type="molecule type" value="Genomic_DNA"/>
</dbReference>
<keyword evidence="3" id="KW-1185">Reference proteome</keyword>
<dbReference type="Proteomes" id="UP001162131">
    <property type="component" value="Unassembled WGS sequence"/>
</dbReference>
<evidence type="ECO:0000256" key="1">
    <source>
        <dbReference type="SAM" id="MobiDB-lite"/>
    </source>
</evidence>
<organism evidence="2 3">
    <name type="scientific">Blepharisma stoltei</name>
    <dbReference type="NCBI Taxonomy" id="1481888"/>
    <lineage>
        <taxon>Eukaryota</taxon>
        <taxon>Sar</taxon>
        <taxon>Alveolata</taxon>
        <taxon>Ciliophora</taxon>
        <taxon>Postciliodesmatophora</taxon>
        <taxon>Heterotrichea</taxon>
        <taxon>Heterotrichida</taxon>
        <taxon>Blepharismidae</taxon>
        <taxon>Blepharisma</taxon>
    </lineage>
</organism>
<feature type="region of interest" description="Disordered" evidence="1">
    <location>
        <begin position="38"/>
        <end position="61"/>
    </location>
</feature>
<dbReference type="AlphaFoldDB" id="A0AAU9JL07"/>
<protein>
    <submittedName>
        <fullName evidence="2">Uncharacterized protein</fullName>
    </submittedName>
</protein>
<name>A0AAU9JL07_9CILI</name>
<reference evidence="2" key="1">
    <citation type="submission" date="2021-09" db="EMBL/GenBank/DDBJ databases">
        <authorList>
            <consortium name="AG Swart"/>
            <person name="Singh M."/>
            <person name="Singh A."/>
            <person name="Seah K."/>
            <person name="Emmerich C."/>
        </authorList>
    </citation>
    <scope>NUCLEOTIDE SEQUENCE</scope>
    <source>
        <strain evidence="2">ATCC30299</strain>
    </source>
</reference>
<evidence type="ECO:0000313" key="2">
    <source>
        <dbReference type="EMBL" id="CAG9325219.1"/>
    </source>
</evidence>
<evidence type="ECO:0000313" key="3">
    <source>
        <dbReference type="Proteomes" id="UP001162131"/>
    </source>
</evidence>
<accession>A0AAU9JL07</accession>